<dbReference type="EC" id="1.14.13.-" evidence="9"/>
<dbReference type="PANTHER" id="PTHR43876:SF7">
    <property type="entry name" value="UBIQUINONE BIOSYNTHESIS MONOOXYGENASE COQ6, MITOCHONDRIAL"/>
    <property type="match status" value="1"/>
</dbReference>
<dbReference type="GO" id="GO:0006744">
    <property type="term" value="P:ubiquinone biosynthetic process"/>
    <property type="evidence" value="ECO:0007669"/>
    <property type="project" value="InterPro"/>
</dbReference>
<evidence type="ECO:0000256" key="7">
    <source>
        <dbReference type="ARBA" id="ARBA00023033"/>
    </source>
</evidence>
<dbReference type="EMBL" id="CAJQUM010000001">
    <property type="protein sequence ID" value="CAG4885093.1"/>
    <property type="molecule type" value="Genomic_DNA"/>
</dbReference>
<comment type="cofactor">
    <cofactor evidence="1">
        <name>FAD</name>
        <dbReference type="ChEBI" id="CHEBI:57692"/>
    </cofactor>
</comment>
<reference evidence="9" key="1">
    <citation type="submission" date="2021-04" db="EMBL/GenBank/DDBJ databases">
        <authorList>
            <person name="Hornung B."/>
        </authorList>
    </citation>
    <scope>NUCLEOTIDE SEQUENCE</scope>
    <source>
        <strain evidence="9">G5G6</strain>
    </source>
</reference>
<gene>
    <name evidence="9" type="ORF">GTOL_12976</name>
</gene>
<dbReference type="Pfam" id="PF01494">
    <property type="entry name" value="FAD_binding_3"/>
    <property type="match status" value="1"/>
</dbReference>
<comment type="caution">
    <text evidence="9">The sequence shown here is derived from an EMBL/GenBank/DDBJ whole genome shotgun (WGS) entry which is preliminary data.</text>
</comment>
<protein>
    <submittedName>
        <fullName evidence="9">2-octaprenyl-3-methyl-6-methoxy-1,4-benzoquinol hydroxylase</fullName>
        <ecNumber evidence="9">1.14.13.-</ecNumber>
    </submittedName>
</protein>
<dbReference type="AlphaFoldDB" id="A0A916J6W7"/>
<dbReference type="GO" id="GO:0004497">
    <property type="term" value="F:monooxygenase activity"/>
    <property type="evidence" value="ECO:0007669"/>
    <property type="project" value="UniProtKB-KW"/>
</dbReference>
<evidence type="ECO:0000313" key="9">
    <source>
        <dbReference type="EMBL" id="CAG4885093.1"/>
    </source>
</evidence>
<evidence type="ECO:0000256" key="5">
    <source>
        <dbReference type="ARBA" id="ARBA00022827"/>
    </source>
</evidence>
<dbReference type="NCBIfam" id="NF005788">
    <property type="entry name" value="PRK07608.1-3"/>
    <property type="match status" value="1"/>
</dbReference>
<evidence type="ECO:0000256" key="1">
    <source>
        <dbReference type="ARBA" id="ARBA00001974"/>
    </source>
</evidence>
<comment type="similarity">
    <text evidence="3">Belongs to the UbiH/COQ6 family.</text>
</comment>
<evidence type="ECO:0000259" key="8">
    <source>
        <dbReference type="Pfam" id="PF01494"/>
    </source>
</evidence>
<evidence type="ECO:0000256" key="3">
    <source>
        <dbReference type="ARBA" id="ARBA00005349"/>
    </source>
</evidence>
<keyword evidence="7" id="KW-0503">Monooxygenase</keyword>
<keyword evidence="6 9" id="KW-0560">Oxidoreductase</keyword>
<keyword evidence="5" id="KW-0274">FAD</keyword>
<dbReference type="GO" id="GO:0071949">
    <property type="term" value="F:FAD binding"/>
    <property type="evidence" value="ECO:0007669"/>
    <property type="project" value="InterPro"/>
</dbReference>
<evidence type="ECO:0000256" key="4">
    <source>
        <dbReference type="ARBA" id="ARBA00022630"/>
    </source>
</evidence>
<dbReference type="InterPro" id="IPR051205">
    <property type="entry name" value="UbiH/COQ6_monooxygenase"/>
</dbReference>
<sequence length="385" mass="41153">MKVDVLIVGGGLAGLSLAVALRKTRLSVALLEGRAPVRPAGWDSRIYAVSPANAAFLASIGVWPHIDPARLTAVDAMEIHGDAGGRIDFSAYDAGADALAWIVESSVMQCELWESAKRQANLALLCPVQPEALAFDGNAARLTLSDGQNIEAQLVVAADGAGSWTRATAGIEVNSHSYGQLGVVANFRCEKPHRGTAFQWFRNDGVLAWLPLPDNMISMVWSTPEANAVELLALDDNAVCARVAEAGQHRLGALSLLTPAIGFPLRLMRAPSSIAARLALIGDAAHTIHPLSGHGINLGFQDARVLAKLLTDKPDYIDCGDHALLRRYERTRKEEVIALQATTHGLHKLFTPAWRPLSVLRNAGLSATNSLPLIKDVLVRYAIAS</sequence>
<keyword evidence="10" id="KW-1185">Reference proteome</keyword>
<dbReference type="PRINTS" id="PR00420">
    <property type="entry name" value="RNGMNOXGNASE"/>
</dbReference>
<dbReference type="Gene3D" id="3.50.50.60">
    <property type="entry name" value="FAD/NAD(P)-binding domain"/>
    <property type="match status" value="2"/>
</dbReference>
<evidence type="ECO:0000256" key="2">
    <source>
        <dbReference type="ARBA" id="ARBA00004749"/>
    </source>
</evidence>
<evidence type="ECO:0000313" key="10">
    <source>
        <dbReference type="Proteomes" id="UP000742786"/>
    </source>
</evidence>
<accession>A0A916J6W7</accession>
<dbReference type="InterPro" id="IPR036188">
    <property type="entry name" value="FAD/NAD-bd_sf"/>
</dbReference>
<keyword evidence="4" id="KW-0285">Flavoprotein</keyword>
<name>A0A916J6W7_9PROT</name>
<organism evidence="9 10">
    <name type="scientific">Georgfuchsia toluolica</name>
    <dbReference type="NCBI Taxonomy" id="424218"/>
    <lineage>
        <taxon>Bacteria</taxon>
        <taxon>Pseudomonadati</taxon>
        <taxon>Pseudomonadota</taxon>
        <taxon>Betaproteobacteria</taxon>
        <taxon>Nitrosomonadales</taxon>
        <taxon>Sterolibacteriaceae</taxon>
        <taxon>Georgfuchsia</taxon>
    </lineage>
</organism>
<evidence type="ECO:0000256" key="6">
    <source>
        <dbReference type="ARBA" id="ARBA00023002"/>
    </source>
</evidence>
<comment type="pathway">
    <text evidence="2">Cofactor biosynthesis; ubiquinone biosynthesis.</text>
</comment>
<dbReference type="RefSeq" id="WP_220636877.1">
    <property type="nucleotide sequence ID" value="NZ_CAJQUM010000001.1"/>
</dbReference>
<dbReference type="NCBIfam" id="TIGR01988">
    <property type="entry name" value="Ubi-OHases"/>
    <property type="match status" value="1"/>
</dbReference>
<feature type="domain" description="FAD-binding" evidence="8">
    <location>
        <begin position="2"/>
        <end position="335"/>
    </location>
</feature>
<dbReference type="SUPFAM" id="SSF51905">
    <property type="entry name" value="FAD/NAD(P)-binding domain"/>
    <property type="match status" value="1"/>
</dbReference>
<dbReference type="GO" id="GO:0016705">
    <property type="term" value="F:oxidoreductase activity, acting on paired donors, with incorporation or reduction of molecular oxygen"/>
    <property type="evidence" value="ECO:0007669"/>
    <property type="project" value="InterPro"/>
</dbReference>
<dbReference type="Proteomes" id="UP000742786">
    <property type="component" value="Unassembled WGS sequence"/>
</dbReference>
<dbReference type="InterPro" id="IPR002938">
    <property type="entry name" value="FAD-bd"/>
</dbReference>
<dbReference type="PANTHER" id="PTHR43876">
    <property type="entry name" value="UBIQUINONE BIOSYNTHESIS MONOOXYGENASE COQ6, MITOCHONDRIAL"/>
    <property type="match status" value="1"/>
</dbReference>
<dbReference type="InterPro" id="IPR010971">
    <property type="entry name" value="UbiH/COQ6"/>
</dbReference>
<proteinExistence type="inferred from homology"/>